<name>A0A2R6PVI4_9APHY</name>
<dbReference type="EMBL" id="MLYV02000430">
    <property type="protein sequence ID" value="PSR97724.1"/>
    <property type="molecule type" value="Genomic_DNA"/>
</dbReference>
<comment type="caution">
    <text evidence="1">The sequence shown here is derived from an EMBL/GenBank/DDBJ whole genome shotgun (WGS) entry which is preliminary data.</text>
</comment>
<sequence>MPQDMRPMPANAEAKFKEFRAVGRRIMNQIEPTGAPPKFSIFAKDDEDMYSPKHAFKWSNAVTWMNAKPSKIVDGNNLPPFEAHIRSRSTTNEFGIRPVSVNK</sequence>
<dbReference type="Proteomes" id="UP000186601">
    <property type="component" value="Unassembled WGS sequence"/>
</dbReference>
<dbReference type="AlphaFoldDB" id="A0A2R6PVI4"/>
<keyword evidence="2" id="KW-1185">Reference proteome</keyword>
<organism evidence="1 2">
    <name type="scientific">Hermanssonia centrifuga</name>
    <dbReference type="NCBI Taxonomy" id="98765"/>
    <lineage>
        <taxon>Eukaryota</taxon>
        <taxon>Fungi</taxon>
        <taxon>Dikarya</taxon>
        <taxon>Basidiomycota</taxon>
        <taxon>Agaricomycotina</taxon>
        <taxon>Agaricomycetes</taxon>
        <taxon>Polyporales</taxon>
        <taxon>Meruliaceae</taxon>
        <taxon>Hermanssonia</taxon>
    </lineage>
</organism>
<proteinExistence type="predicted"/>
<reference evidence="1 2" key="1">
    <citation type="submission" date="2018-02" db="EMBL/GenBank/DDBJ databases">
        <title>Genome sequence of the basidiomycete white-rot fungus Phlebia centrifuga.</title>
        <authorList>
            <person name="Granchi Z."/>
            <person name="Peng M."/>
            <person name="de Vries R.P."/>
            <person name="Hilden K."/>
            <person name="Makela M.R."/>
            <person name="Grigoriev I."/>
            <person name="Riley R."/>
        </authorList>
    </citation>
    <scope>NUCLEOTIDE SEQUENCE [LARGE SCALE GENOMIC DNA]</scope>
    <source>
        <strain evidence="1 2">FBCC195</strain>
    </source>
</reference>
<evidence type="ECO:0000313" key="2">
    <source>
        <dbReference type="Proteomes" id="UP000186601"/>
    </source>
</evidence>
<accession>A0A2R6PVI4</accession>
<protein>
    <submittedName>
        <fullName evidence="1">Uncharacterized protein</fullName>
    </submittedName>
</protein>
<gene>
    <name evidence="1" type="ORF">PHLCEN_2v4266</name>
</gene>
<evidence type="ECO:0000313" key="1">
    <source>
        <dbReference type="EMBL" id="PSR97724.1"/>
    </source>
</evidence>